<evidence type="ECO:0000256" key="1">
    <source>
        <dbReference type="ARBA" id="ARBA00022898"/>
    </source>
</evidence>
<dbReference type="GO" id="GO:0006520">
    <property type="term" value="P:amino acid metabolic process"/>
    <property type="evidence" value="ECO:0007669"/>
    <property type="project" value="TreeGrafter"/>
</dbReference>
<dbReference type="GO" id="GO:0008483">
    <property type="term" value="F:transaminase activity"/>
    <property type="evidence" value="ECO:0007669"/>
    <property type="project" value="TreeGrafter"/>
</dbReference>
<dbReference type="Gene3D" id="3.40.640.10">
    <property type="entry name" value="Type I PLP-dependent aspartate aminotransferase-like (Major domain)"/>
    <property type="match status" value="1"/>
</dbReference>
<dbReference type="AlphaFoldDB" id="A0A6S9AYH5"/>
<sequence length="322" mass="36551">MPVNTMDHHPPFEFFDDQVPLESYFPNVSSLDAAYGAAVQKGSTPRILLLSHPNNPLGICYPQSVINECIEWCRLNKVHLISDEIYAGSVYRSGEGDEATFTSALSLAASNIAESGSGGLGLGPYVHFVYALSKDFALSGLRVGAAYSENKMIRTPMQKLNDLCQISSQTQLVVERMLKSKAFKENEAEAHWTEEFLNENQRRIRKRCNRLQQCLDDVDVPYLNADSGLFLWMDMREFLPSADKNDIVETERKKEKKESMEKRERALYMEMLHDHGLLFTPGLSMRNELPGFFRCVFTAASDQEFDLGLDRIRNFVVAKRSQ</sequence>
<name>A0A6S9AYH5_9STRA</name>
<feature type="domain" description="Aminotransferase class I/classII large" evidence="2">
    <location>
        <begin position="23"/>
        <end position="312"/>
    </location>
</feature>
<evidence type="ECO:0000313" key="3">
    <source>
        <dbReference type="EMBL" id="CAE4625111.1"/>
    </source>
</evidence>
<dbReference type="GO" id="GO:0030170">
    <property type="term" value="F:pyridoxal phosphate binding"/>
    <property type="evidence" value="ECO:0007669"/>
    <property type="project" value="InterPro"/>
</dbReference>
<dbReference type="PRINTS" id="PR00753">
    <property type="entry name" value="ACCSYNTHASE"/>
</dbReference>
<dbReference type="InterPro" id="IPR004839">
    <property type="entry name" value="Aminotransferase_I/II_large"/>
</dbReference>
<dbReference type="PANTHER" id="PTHR43795">
    <property type="entry name" value="BIFUNCTIONAL ASPARTATE AMINOTRANSFERASE AND GLUTAMATE/ASPARTATE-PREPHENATE AMINOTRANSFERASE-RELATED"/>
    <property type="match status" value="1"/>
</dbReference>
<keyword evidence="1" id="KW-0663">Pyridoxal phosphate</keyword>
<proteinExistence type="predicted"/>
<protein>
    <recommendedName>
        <fullName evidence="2">Aminotransferase class I/classII large domain-containing protein</fullName>
    </recommendedName>
</protein>
<dbReference type="InterPro" id="IPR015422">
    <property type="entry name" value="PyrdxlP-dep_Trfase_small"/>
</dbReference>
<organism evidence="3">
    <name type="scientific">Ditylum brightwellii</name>
    <dbReference type="NCBI Taxonomy" id="49249"/>
    <lineage>
        <taxon>Eukaryota</taxon>
        <taxon>Sar</taxon>
        <taxon>Stramenopiles</taxon>
        <taxon>Ochrophyta</taxon>
        <taxon>Bacillariophyta</taxon>
        <taxon>Mediophyceae</taxon>
        <taxon>Lithodesmiophycidae</taxon>
        <taxon>Lithodesmiales</taxon>
        <taxon>Lithodesmiaceae</taxon>
        <taxon>Ditylum</taxon>
    </lineage>
</organism>
<dbReference type="InterPro" id="IPR015421">
    <property type="entry name" value="PyrdxlP-dep_Trfase_major"/>
</dbReference>
<dbReference type="SUPFAM" id="SSF53383">
    <property type="entry name" value="PLP-dependent transferases"/>
    <property type="match status" value="1"/>
</dbReference>
<dbReference type="Pfam" id="PF00155">
    <property type="entry name" value="Aminotran_1_2"/>
    <property type="match status" value="1"/>
</dbReference>
<evidence type="ECO:0000259" key="2">
    <source>
        <dbReference type="Pfam" id="PF00155"/>
    </source>
</evidence>
<reference evidence="3" key="1">
    <citation type="submission" date="2021-01" db="EMBL/GenBank/DDBJ databases">
        <authorList>
            <person name="Corre E."/>
            <person name="Pelletier E."/>
            <person name="Niang G."/>
            <person name="Scheremetjew M."/>
            <person name="Finn R."/>
            <person name="Kale V."/>
            <person name="Holt S."/>
            <person name="Cochrane G."/>
            <person name="Meng A."/>
            <person name="Brown T."/>
            <person name="Cohen L."/>
        </authorList>
    </citation>
    <scope>NUCLEOTIDE SEQUENCE</scope>
    <source>
        <strain evidence="3">GSO104</strain>
    </source>
</reference>
<dbReference type="Gene3D" id="3.90.1150.10">
    <property type="entry name" value="Aspartate Aminotransferase, domain 1"/>
    <property type="match status" value="1"/>
</dbReference>
<dbReference type="EMBL" id="HBNS01030975">
    <property type="protein sequence ID" value="CAE4625111.1"/>
    <property type="molecule type" value="Transcribed_RNA"/>
</dbReference>
<dbReference type="InterPro" id="IPR050478">
    <property type="entry name" value="Ethylene_sulfur-biosynth"/>
</dbReference>
<dbReference type="InterPro" id="IPR015424">
    <property type="entry name" value="PyrdxlP-dep_Trfase"/>
</dbReference>
<dbReference type="CDD" id="cd00609">
    <property type="entry name" value="AAT_like"/>
    <property type="match status" value="1"/>
</dbReference>
<accession>A0A6S9AYH5</accession>
<dbReference type="PANTHER" id="PTHR43795:SF39">
    <property type="entry name" value="AMINOTRANSFERASE CLASS I_CLASSII DOMAIN-CONTAINING PROTEIN"/>
    <property type="match status" value="1"/>
</dbReference>
<gene>
    <name evidence="3" type="ORF">DBRI00130_LOCUS24305</name>
</gene>